<comment type="catalytic activity">
    <reaction evidence="15 16">
        <text>a ubiquinone + NADH + 5 H(+)(in) = a ubiquinol + NAD(+) + 4 H(+)(out)</text>
        <dbReference type="Rhea" id="RHEA:29091"/>
        <dbReference type="Rhea" id="RHEA-COMP:9565"/>
        <dbReference type="Rhea" id="RHEA-COMP:9566"/>
        <dbReference type="ChEBI" id="CHEBI:15378"/>
        <dbReference type="ChEBI" id="CHEBI:16389"/>
        <dbReference type="ChEBI" id="CHEBI:17976"/>
        <dbReference type="ChEBI" id="CHEBI:57540"/>
        <dbReference type="ChEBI" id="CHEBI:57945"/>
        <dbReference type="EC" id="7.1.1.2"/>
    </reaction>
</comment>
<reference evidence="20" key="1">
    <citation type="submission" date="2020-04" db="EMBL/GenBank/DDBJ databases">
        <title>The complete mitochondrial genome of Meretrix lusoria (Bivalvia: Veneroida: Veneridae) from Kumamoto, Japan.</title>
        <authorList>
            <person name="Sung C.H."/>
            <person name="Wang L.J."/>
            <person name="Hsiao S.T."/>
            <person name="Henmi Y."/>
            <person name="Huang C.W."/>
        </authorList>
    </citation>
    <scope>NUCLEOTIDE SEQUENCE</scope>
</reference>
<evidence type="ECO:0000256" key="14">
    <source>
        <dbReference type="ARBA" id="ARBA00023136"/>
    </source>
</evidence>
<dbReference type="EMBL" id="MT418596">
    <property type="protein sequence ID" value="QLH90204.1"/>
    <property type="molecule type" value="Genomic_DNA"/>
</dbReference>
<evidence type="ECO:0000259" key="19">
    <source>
        <dbReference type="Pfam" id="PF06455"/>
    </source>
</evidence>
<protein>
    <recommendedName>
        <fullName evidence="3 16">NADH-ubiquinone oxidoreductase chain 5</fullName>
        <ecNumber evidence="2 16">7.1.1.2</ecNumber>
    </recommendedName>
</protein>
<feature type="transmembrane region" description="Helical" evidence="16">
    <location>
        <begin position="173"/>
        <end position="192"/>
    </location>
</feature>
<feature type="transmembrane region" description="Helical" evidence="16">
    <location>
        <begin position="237"/>
        <end position="257"/>
    </location>
</feature>
<dbReference type="AlphaFoldDB" id="A0A7D5TF73"/>
<dbReference type="GO" id="GO:0042773">
    <property type="term" value="P:ATP synthesis coupled electron transport"/>
    <property type="evidence" value="ECO:0007669"/>
    <property type="project" value="InterPro"/>
</dbReference>
<accession>A0A7D5TF73</accession>
<feature type="transmembrane region" description="Helical" evidence="16">
    <location>
        <begin position="420"/>
        <end position="440"/>
    </location>
</feature>
<dbReference type="GO" id="GO:0005743">
    <property type="term" value="C:mitochondrial inner membrane"/>
    <property type="evidence" value="ECO:0007669"/>
    <property type="project" value="UniProtKB-SubCell"/>
</dbReference>
<keyword evidence="14 16" id="KW-0472">Membrane</keyword>
<feature type="transmembrane region" description="Helical" evidence="16">
    <location>
        <begin position="374"/>
        <end position="399"/>
    </location>
</feature>
<comment type="function">
    <text evidence="16">Core subunit of the mitochondrial membrane respiratory chain NADH dehydrogenase (Complex I) which catalyzes electron transfer from NADH through the respiratory chain, using ubiquinone as an electron acceptor. Essential for the catalytic activity and assembly of complex I.</text>
</comment>
<feature type="transmembrane region" description="Helical" evidence="16">
    <location>
        <begin position="85"/>
        <end position="108"/>
    </location>
</feature>
<dbReference type="PRINTS" id="PR01434">
    <property type="entry name" value="NADHDHGNASE5"/>
</dbReference>
<feature type="domain" description="NADH:quinone oxidoreductase/Mrp antiporter transmembrane" evidence="17">
    <location>
        <begin position="106"/>
        <end position="373"/>
    </location>
</feature>
<feature type="transmembrane region" description="Helical" evidence="16">
    <location>
        <begin position="301"/>
        <end position="318"/>
    </location>
</feature>
<feature type="transmembrane region" description="Helical" evidence="16">
    <location>
        <begin position="452"/>
        <end position="474"/>
    </location>
</feature>
<feature type="transmembrane region" description="Helical" evidence="16">
    <location>
        <begin position="495"/>
        <end position="516"/>
    </location>
</feature>
<geneLocation type="mitochondrion" evidence="20"/>
<evidence type="ECO:0000256" key="15">
    <source>
        <dbReference type="ARBA" id="ARBA00049551"/>
    </source>
</evidence>
<evidence type="ECO:0000256" key="16">
    <source>
        <dbReference type="RuleBase" id="RU003404"/>
    </source>
</evidence>
<dbReference type="GO" id="GO:0003954">
    <property type="term" value="F:NADH dehydrogenase activity"/>
    <property type="evidence" value="ECO:0007669"/>
    <property type="project" value="TreeGrafter"/>
</dbReference>
<dbReference type="Pfam" id="PF06455">
    <property type="entry name" value="NADH5_C"/>
    <property type="match status" value="1"/>
</dbReference>
<evidence type="ECO:0000256" key="4">
    <source>
        <dbReference type="ARBA" id="ARBA00022448"/>
    </source>
</evidence>
<feature type="transmembrane region" description="Helical" evidence="16">
    <location>
        <begin position="213"/>
        <end position="231"/>
    </location>
</feature>
<keyword evidence="5" id="KW-0679">Respiratory chain</keyword>
<keyword evidence="12 16" id="KW-0830">Ubiquinone</keyword>
<keyword evidence="9" id="KW-0249">Electron transport</keyword>
<feature type="transmembrane region" description="Helical" evidence="16">
    <location>
        <begin position="147"/>
        <end position="167"/>
    </location>
</feature>
<dbReference type="PANTHER" id="PTHR42829">
    <property type="entry name" value="NADH-UBIQUINONE OXIDOREDUCTASE CHAIN 5"/>
    <property type="match status" value="1"/>
</dbReference>
<sequence>MVGRTGGVLFSFFFLFCYLCFSNFCGVYCLVLEWELTGRMGMDLCFPMVLDFTSCMFVSVVLYISGCVTLFSGFYMAHDKFFCRFLYVLMLFVFSMVLLVLFPGYLSLMVGWDGLGVTSFLLVVYYTDWECLAAGMITALSNRIGDMFFVVGVAFMSFSLGFSSFDVGFVKNFFGGNVVIMLGALLILGSMTKSAVMPFSAWLPEAMAAPTPVSSLVHSSTLVTAGVYVLIRFGDLAVEFCSCFLMMFSLVTVVMAGMSALSLVDVKKVIALSTLSQVSMMMLSISVGAVSIGFFHLLVHAFFKALMFLCVGSVIFYSGGVQDARFLGSLWLSMPLVFSLFIISNLCLVGFPFLSGYYSKELIVSSFLSGYSSLIGFGLVYLSLVFTFGYSFRMIWLLCSYQMPLCMVSFKSDSFYLNSSLLLMSVGAISSGVLFQSFMMKMNFYSFMSAHMFYGGLFLVGFWVINLLFLFWLMEESFFKQGFHDFVGQLWFMKFLSGAVISSLFLHFFSLVMNFVDMGWIRGFIWKSGLKSFFNKGTNSVRTVNFRPLGLLLCFGILLWVLIFFW</sequence>
<keyword evidence="7" id="KW-0999">Mitochondrion inner membrane</keyword>
<keyword evidence="8" id="KW-1278">Translocase</keyword>
<dbReference type="InterPro" id="IPR001750">
    <property type="entry name" value="ND/Mrp_TM"/>
</dbReference>
<feature type="domain" description="NADH dehydrogenase subunit 5 C-terminal" evidence="19">
    <location>
        <begin position="390"/>
        <end position="563"/>
    </location>
</feature>
<feature type="transmembrane region" description="Helical" evidence="16">
    <location>
        <begin position="12"/>
        <end position="36"/>
    </location>
</feature>
<keyword evidence="11 16" id="KW-0520">NAD</keyword>
<evidence type="ECO:0000256" key="1">
    <source>
        <dbReference type="ARBA" id="ARBA00004448"/>
    </source>
</evidence>
<organism evidence="20">
    <name type="scientific">Meretrix lusoria</name>
    <name type="common">Hard clam</name>
    <name type="synonym">Common Orient clam</name>
    <dbReference type="NCBI Taxonomy" id="74491"/>
    <lineage>
        <taxon>Eukaryota</taxon>
        <taxon>Metazoa</taxon>
        <taxon>Spiralia</taxon>
        <taxon>Lophotrochozoa</taxon>
        <taxon>Mollusca</taxon>
        <taxon>Bivalvia</taxon>
        <taxon>Autobranchia</taxon>
        <taxon>Heteroconchia</taxon>
        <taxon>Euheterodonta</taxon>
        <taxon>Imparidentia</taxon>
        <taxon>Neoheterodontei</taxon>
        <taxon>Venerida</taxon>
        <taxon>Veneroidea</taxon>
        <taxon>Veneridae</taxon>
        <taxon>Meretrix</taxon>
    </lineage>
</organism>
<evidence type="ECO:0000256" key="7">
    <source>
        <dbReference type="ARBA" id="ARBA00022792"/>
    </source>
</evidence>
<gene>
    <name evidence="20" type="primary">nad5</name>
</gene>
<dbReference type="InterPro" id="IPR003945">
    <property type="entry name" value="NU5C-like"/>
</dbReference>
<dbReference type="GO" id="GO:0015990">
    <property type="term" value="P:electron transport coupled proton transport"/>
    <property type="evidence" value="ECO:0007669"/>
    <property type="project" value="TreeGrafter"/>
</dbReference>
<evidence type="ECO:0000256" key="5">
    <source>
        <dbReference type="ARBA" id="ARBA00022660"/>
    </source>
</evidence>
<evidence type="ECO:0000256" key="10">
    <source>
        <dbReference type="ARBA" id="ARBA00022989"/>
    </source>
</evidence>
<keyword evidence="10 16" id="KW-1133">Transmembrane helix</keyword>
<feature type="transmembrane region" description="Helical" evidence="16">
    <location>
        <begin position="269"/>
        <end position="295"/>
    </location>
</feature>
<feature type="transmembrane region" description="Helical" evidence="16">
    <location>
        <begin position="546"/>
        <end position="565"/>
    </location>
</feature>
<feature type="domain" description="NADH-Ubiquinone oxidoreductase (complex I) chain 5 N-terminal" evidence="18">
    <location>
        <begin position="42"/>
        <end position="85"/>
    </location>
</feature>
<keyword evidence="4 16" id="KW-0813">Transport</keyword>
<keyword evidence="13 16" id="KW-0496">Mitochondrion</keyword>
<dbReference type="Pfam" id="PF00361">
    <property type="entry name" value="Proton_antipo_M"/>
    <property type="match status" value="1"/>
</dbReference>
<evidence type="ECO:0000256" key="13">
    <source>
        <dbReference type="ARBA" id="ARBA00023128"/>
    </source>
</evidence>
<evidence type="ECO:0000256" key="9">
    <source>
        <dbReference type="ARBA" id="ARBA00022982"/>
    </source>
</evidence>
<name>A0A7D5TF73_MERLU</name>
<feature type="transmembrane region" description="Helical" evidence="16">
    <location>
        <begin position="330"/>
        <end position="354"/>
    </location>
</feature>
<evidence type="ECO:0000256" key="2">
    <source>
        <dbReference type="ARBA" id="ARBA00012944"/>
    </source>
</evidence>
<feature type="transmembrane region" description="Helical" evidence="16">
    <location>
        <begin position="56"/>
        <end position="78"/>
    </location>
</feature>
<evidence type="ECO:0000259" key="17">
    <source>
        <dbReference type="Pfam" id="PF00361"/>
    </source>
</evidence>
<evidence type="ECO:0000256" key="11">
    <source>
        <dbReference type="ARBA" id="ARBA00023027"/>
    </source>
</evidence>
<comment type="similarity">
    <text evidence="16">Belongs to the complex I subunit 5 family.</text>
</comment>
<comment type="subcellular location">
    <subcellularLocation>
        <location evidence="1">Mitochondrion inner membrane</location>
        <topology evidence="1">Multi-pass membrane protein</topology>
    </subcellularLocation>
</comment>
<dbReference type="PANTHER" id="PTHR42829:SF2">
    <property type="entry name" value="NADH-UBIQUINONE OXIDOREDUCTASE CHAIN 5"/>
    <property type="match status" value="1"/>
</dbReference>
<keyword evidence="6 16" id="KW-0812">Transmembrane</keyword>
<evidence type="ECO:0000256" key="12">
    <source>
        <dbReference type="ARBA" id="ARBA00023075"/>
    </source>
</evidence>
<dbReference type="Pfam" id="PF00662">
    <property type="entry name" value="Proton_antipo_N"/>
    <property type="match status" value="1"/>
</dbReference>
<dbReference type="GO" id="GO:0008137">
    <property type="term" value="F:NADH dehydrogenase (ubiquinone) activity"/>
    <property type="evidence" value="ECO:0007669"/>
    <property type="project" value="UniProtKB-EC"/>
</dbReference>
<evidence type="ECO:0000256" key="8">
    <source>
        <dbReference type="ARBA" id="ARBA00022967"/>
    </source>
</evidence>
<evidence type="ECO:0000259" key="18">
    <source>
        <dbReference type="Pfam" id="PF00662"/>
    </source>
</evidence>
<evidence type="ECO:0000256" key="6">
    <source>
        <dbReference type="ARBA" id="ARBA00022692"/>
    </source>
</evidence>
<evidence type="ECO:0000313" key="20">
    <source>
        <dbReference type="EMBL" id="QLH90204.1"/>
    </source>
</evidence>
<evidence type="ECO:0000256" key="3">
    <source>
        <dbReference type="ARBA" id="ARBA00021096"/>
    </source>
</evidence>
<dbReference type="EC" id="7.1.1.2" evidence="2 16"/>
<proteinExistence type="inferred from homology"/>
<dbReference type="InterPro" id="IPR010934">
    <property type="entry name" value="NADH_DH_su5_C"/>
</dbReference>
<dbReference type="InterPro" id="IPR001516">
    <property type="entry name" value="Proton_antipo_N"/>
</dbReference>